<evidence type="ECO:0000256" key="3">
    <source>
        <dbReference type="ARBA" id="ARBA00022884"/>
    </source>
</evidence>
<evidence type="ECO:0000259" key="10">
    <source>
        <dbReference type="SMART" id="SM01390"/>
    </source>
</evidence>
<evidence type="ECO:0000256" key="2">
    <source>
        <dbReference type="ARBA" id="ARBA00022730"/>
    </source>
</evidence>
<keyword evidence="2 7" id="KW-0699">rRNA-binding</keyword>
<dbReference type="NCBIfam" id="TIGR01017">
    <property type="entry name" value="rpsD_bact"/>
    <property type="match status" value="1"/>
</dbReference>
<evidence type="ECO:0000256" key="4">
    <source>
        <dbReference type="ARBA" id="ARBA00022980"/>
    </source>
</evidence>
<keyword evidence="5 7" id="KW-0687">Ribonucleoprotein</keyword>
<comment type="similarity">
    <text evidence="1 7 8">Belongs to the universal ribosomal protein uS4 family.</text>
</comment>
<organism evidence="11 12">
    <name type="scientific">Candidatus Nealsonbacteria bacterium RBG_13_42_11</name>
    <dbReference type="NCBI Taxonomy" id="1801663"/>
    <lineage>
        <taxon>Bacteria</taxon>
        <taxon>Candidatus Nealsoniibacteriota</taxon>
    </lineage>
</organism>
<dbReference type="HAMAP" id="MF_01306_B">
    <property type="entry name" value="Ribosomal_uS4_B"/>
    <property type="match status" value="1"/>
</dbReference>
<dbReference type="GO" id="GO:0006412">
    <property type="term" value="P:translation"/>
    <property type="evidence" value="ECO:0007669"/>
    <property type="project" value="UniProtKB-UniRule"/>
</dbReference>
<dbReference type="Proteomes" id="UP000176755">
    <property type="component" value="Unassembled WGS sequence"/>
</dbReference>
<sequence>MNDSKCKICRRLGVKLFLRGERCLSPKCPMVRKPYPPGQKGKRRPRPLSEYGKELKEKQKLRNWYNLKEGQFKNYVKAALGKRGKEDAAALLIKTLERRLDNVVFRLGFASSRAAARQIVSHCHILVNEKPINIPSYLVKKGDKIQIKTGSAKKGISRNLPSILKKHTPPSWLSLEAEKLEGKVKNLPTIEEAAPPAEISSIFEFYSK</sequence>
<dbReference type="PROSITE" id="PS00632">
    <property type="entry name" value="RIBOSOMAL_S4"/>
    <property type="match status" value="1"/>
</dbReference>
<dbReference type="InterPro" id="IPR022801">
    <property type="entry name" value="Ribosomal_uS4"/>
</dbReference>
<dbReference type="PROSITE" id="PS50889">
    <property type="entry name" value="S4"/>
    <property type="match status" value="1"/>
</dbReference>
<gene>
    <name evidence="7" type="primary">rpsD</name>
    <name evidence="11" type="ORF">A2175_00750</name>
</gene>
<dbReference type="PANTHER" id="PTHR11831:SF4">
    <property type="entry name" value="SMALL RIBOSOMAL SUBUNIT PROTEIN US4M"/>
    <property type="match status" value="1"/>
</dbReference>
<dbReference type="AlphaFoldDB" id="A0A1G2DZ14"/>
<comment type="subunit">
    <text evidence="7">Part of the 30S ribosomal subunit. Contacts protein S5. The interaction surface between S4 and S5 is involved in control of translational fidelity.</text>
</comment>
<dbReference type="CDD" id="cd00165">
    <property type="entry name" value="S4"/>
    <property type="match status" value="1"/>
</dbReference>
<dbReference type="Gene3D" id="1.10.1050.10">
    <property type="entry name" value="Ribosomal Protein S4 Delta 41, Chain A, domain 1"/>
    <property type="match status" value="1"/>
</dbReference>
<dbReference type="FunFam" id="3.10.290.10:FF:000001">
    <property type="entry name" value="30S ribosomal protein S4"/>
    <property type="match status" value="1"/>
</dbReference>
<feature type="domain" description="RNA-binding S4" evidence="9">
    <location>
        <begin position="98"/>
        <end position="161"/>
    </location>
</feature>
<dbReference type="EMBL" id="MHLY01000007">
    <property type="protein sequence ID" value="OGZ18796.1"/>
    <property type="molecule type" value="Genomic_DNA"/>
</dbReference>
<dbReference type="GO" id="GO:0015935">
    <property type="term" value="C:small ribosomal subunit"/>
    <property type="evidence" value="ECO:0007669"/>
    <property type="project" value="InterPro"/>
</dbReference>
<dbReference type="PANTHER" id="PTHR11831">
    <property type="entry name" value="30S 40S RIBOSOMAL PROTEIN"/>
    <property type="match status" value="1"/>
</dbReference>
<dbReference type="Pfam" id="PF01479">
    <property type="entry name" value="S4"/>
    <property type="match status" value="1"/>
</dbReference>
<evidence type="ECO:0000256" key="6">
    <source>
        <dbReference type="ARBA" id="ARBA00035254"/>
    </source>
</evidence>
<dbReference type="SUPFAM" id="SSF55174">
    <property type="entry name" value="Alpha-L RNA-binding motif"/>
    <property type="match status" value="1"/>
</dbReference>
<comment type="function">
    <text evidence="7">With S5 and S12 plays an important role in translational accuracy.</text>
</comment>
<dbReference type="STRING" id="1801663.A2175_00750"/>
<evidence type="ECO:0000256" key="1">
    <source>
        <dbReference type="ARBA" id="ARBA00007465"/>
    </source>
</evidence>
<evidence type="ECO:0000256" key="7">
    <source>
        <dbReference type="HAMAP-Rule" id="MF_01306"/>
    </source>
</evidence>
<dbReference type="InterPro" id="IPR005709">
    <property type="entry name" value="Ribosomal_uS4_bac-type"/>
</dbReference>
<accession>A0A1G2DZ14</accession>
<protein>
    <recommendedName>
        <fullName evidence="6 7">Small ribosomal subunit protein uS4</fullName>
    </recommendedName>
</protein>
<dbReference type="Pfam" id="PF00163">
    <property type="entry name" value="Ribosomal_S4"/>
    <property type="match status" value="1"/>
</dbReference>
<dbReference type="SMART" id="SM00363">
    <property type="entry name" value="S4"/>
    <property type="match status" value="1"/>
</dbReference>
<dbReference type="InterPro" id="IPR036986">
    <property type="entry name" value="S4_RNA-bd_sf"/>
</dbReference>
<keyword evidence="3 7" id="KW-0694">RNA-binding</keyword>
<dbReference type="InterPro" id="IPR018079">
    <property type="entry name" value="Ribosomal_uS4_CS"/>
</dbReference>
<dbReference type="NCBIfam" id="NF003717">
    <property type="entry name" value="PRK05327.1"/>
    <property type="match status" value="1"/>
</dbReference>
<dbReference type="SMART" id="SM01390">
    <property type="entry name" value="Ribosomal_S4"/>
    <property type="match status" value="1"/>
</dbReference>
<evidence type="ECO:0000256" key="5">
    <source>
        <dbReference type="ARBA" id="ARBA00023274"/>
    </source>
</evidence>
<evidence type="ECO:0000259" key="9">
    <source>
        <dbReference type="SMART" id="SM00363"/>
    </source>
</evidence>
<dbReference type="InterPro" id="IPR002942">
    <property type="entry name" value="S4_RNA-bd"/>
</dbReference>
<reference evidence="11 12" key="1">
    <citation type="journal article" date="2016" name="Nat. Commun.">
        <title>Thousands of microbial genomes shed light on interconnected biogeochemical processes in an aquifer system.</title>
        <authorList>
            <person name="Anantharaman K."/>
            <person name="Brown C.T."/>
            <person name="Hug L.A."/>
            <person name="Sharon I."/>
            <person name="Castelle C.J."/>
            <person name="Probst A.J."/>
            <person name="Thomas B.C."/>
            <person name="Singh A."/>
            <person name="Wilkins M.J."/>
            <person name="Karaoz U."/>
            <person name="Brodie E.L."/>
            <person name="Williams K.H."/>
            <person name="Hubbard S.S."/>
            <person name="Banfield J.F."/>
        </authorList>
    </citation>
    <scope>NUCLEOTIDE SEQUENCE [LARGE SCALE GENOMIC DNA]</scope>
</reference>
<dbReference type="GO" id="GO:0042274">
    <property type="term" value="P:ribosomal small subunit biogenesis"/>
    <property type="evidence" value="ECO:0007669"/>
    <property type="project" value="TreeGrafter"/>
</dbReference>
<dbReference type="GO" id="GO:0003735">
    <property type="term" value="F:structural constituent of ribosome"/>
    <property type="evidence" value="ECO:0007669"/>
    <property type="project" value="InterPro"/>
</dbReference>
<evidence type="ECO:0000256" key="8">
    <source>
        <dbReference type="RuleBase" id="RU003699"/>
    </source>
</evidence>
<comment type="function">
    <text evidence="7">One of the primary rRNA binding proteins, it binds directly to 16S rRNA where it nucleates assembly of the body of the 30S subunit.</text>
</comment>
<comment type="caution">
    <text evidence="11">The sequence shown here is derived from an EMBL/GenBank/DDBJ whole genome shotgun (WGS) entry which is preliminary data.</text>
</comment>
<feature type="domain" description="Small ribosomal subunit protein uS4 N-terminal" evidence="10">
    <location>
        <begin position="1"/>
        <end position="97"/>
    </location>
</feature>
<name>A0A1G2DZ14_9BACT</name>
<evidence type="ECO:0000313" key="12">
    <source>
        <dbReference type="Proteomes" id="UP000176755"/>
    </source>
</evidence>
<dbReference type="GO" id="GO:0019843">
    <property type="term" value="F:rRNA binding"/>
    <property type="evidence" value="ECO:0007669"/>
    <property type="project" value="UniProtKB-UniRule"/>
</dbReference>
<dbReference type="Gene3D" id="3.10.290.10">
    <property type="entry name" value="RNA-binding S4 domain"/>
    <property type="match status" value="1"/>
</dbReference>
<dbReference type="InterPro" id="IPR001912">
    <property type="entry name" value="Ribosomal_uS4_N"/>
</dbReference>
<proteinExistence type="inferred from homology"/>
<evidence type="ECO:0000313" key="11">
    <source>
        <dbReference type="EMBL" id="OGZ18796.1"/>
    </source>
</evidence>
<keyword evidence="4 7" id="KW-0689">Ribosomal protein</keyword>